<dbReference type="SMART" id="SM00895">
    <property type="entry name" value="FCD"/>
    <property type="match status" value="1"/>
</dbReference>
<evidence type="ECO:0000256" key="3">
    <source>
        <dbReference type="ARBA" id="ARBA00023163"/>
    </source>
</evidence>
<keyword evidence="2" id="KW-0238">DNA-binding</keyword>
<dbReference type="RefSeq" id="WP_255895559.1">
    <property type="nucleotide sequence ID" value="NZ_JAMZEG020000002.1"/>
</dbReference>
<dbReference type="Pfam" id="PF00392">
    <property type="entry name" value="GntR"/>
    <property type="match status" value="1"/>
</dbReference>
<dbReference type="PROSITE" id="PS50949">
    <property type="entry name" value="HTH_GNTR"/>
    <property type="match status" value="1"/>
</dbReference>
<sequence>MDITQKIKEHIVNGELPRGVPLRQAELSALYGVSRIPIRDALLSLRAEGWLAPHGKAGVMIPALNWKEAEDLCLMRAELECLLFEMAFDNIQEVNVKEARGFLVDLDHENLTLVDRGELNWQFHNALYQVANRPTLQRVVEGLNKQAVRYLGFQYGPLGYRSISQDQHIALLLLIESKNKPAALNHLRLHIEQAGKLLSEYLKKISSQ</sequence>
<keyword evidence="1" id="KW-0805">Transcription regulation</keyword>
<dbReference type="Gene3D" id="1.10.10.10">
    <property type="entry name" value="Winged helix-like DNA-binding domain superfamily/Winged helix DNA-binding domain"/>
    <property type="match status" value="1"/>
</dbReference>
<dbReference type="SMART" id="SM00345">
    <property type="entry name" value="HTH_GNTR"/>
    <property type="match status" value="1"/>
</dbReference>
<name>A0ABT5WE86_9GAMM</name>
<proteinExistence type="predicted"/>
<protein>
    <submittedName>
        <fullName evidence="5">GntR family transcriptional regulator</fullName>
    </submittedName>
</protein>
<dbReference type="Proteomes" id="UP001139522">
    <property type="component" value="Unassembled WGS sequence"/>
</dbReference>
<dbReference type="InterPro" id="IPR000524">
    <property type="entry name" value="Tscrpt_reg_HTH_GntR"/>
</dbReference>
<evidence type="ECO:0000313" key="5">
    <source>
        <dbReference type="EMBL" id="MDE8603123.1"/>
    </source>
</evidence>
<dbReference type="EMBL" id="JAMZEG020000002">
    <property type="protein sequence ID" value="MDE8603123.1"/>
    <property type="molecule type" value="Genomic_DNA"/>
</dbReference>
<organism evidence="5 6">
    <name type="scientific">Marinomonas maritima</name>
    <dbReference type="NCBI Taxonomy" id="2940935"/>
    <lineage>
        <taxon>Bacteria</taxon>
        <taxon>Pseudomonadati</taxon>
        <taxon>Pseudomonadota</taxon>
        <taxon>Gammaproteobacteria</taxon>
        <taxon>Oceanospirillales</taxon>
        <taxon>Oceanospirillaceae</taxon>
        <taxon>Marinomonas</taxon>
    </lineage>
</organism>
<evidence type="ECO:0000313" key="6">
    <source>
        <dbReference type="Proteomes" id="UP001139522"/>
    </source>
</evidence>
<dbReference type="Pfam" id="PF07729">
    <property type="entry name" value="FCD"/>
    <property type="match status" value="1"/>
</dbReference>
<dbReference type="InterPro" id="IPR036390">
    <property type="entry name" value="WH_DNA-bd_sf"/>
</dbReference>
<evidence type="ECO:0000256" key="2">
    <source>
        <dbReference type="ARBA" id="ARBA00023125"/>
    </source>
</evidence>
<reference evidence="5" key="1">
    <citation type="submission" date="2023-01" db="EMBL/GenBank/DDBJ databases">
        <title>Psychroserpens sp. MSW6 and Marinomonas sp. RSW2, isolated from seawater.</title>
        <authorList>
            <person name="Kristyanto S."/>
            <person name="Jung J."/>
            <person name="Kim J.M."/>
            <person name="Jeon C.O."/>
        </authorList>
    </citation>
    <scope>NUCLEOTIDE SEQUENCE</scope>
    <source>
        <strain evidence="5">RSW2</strain>
    </source>
</reference>
<dbReference type="Gene3D" id="1.20.120.530">
    <property type="entry name" value="GntR ligand-binding domain-like"/>
    <property type="match status" value="1"/>
</dbReference>
<dbReference type="InterPro" id="IPR011711">
    <property type="entry name" value="GntR_C"/>
</dbReference>
<dbReference type="PANTHER" id="PTHR43537:SF41">
    <property type="entry name" value="TRANSCRIPTIONAL REGULATORY PROTEIN"/>
    <property type="match status" value="1"/>
</dbReference>
<dbReference type="InterPro" id="IPR036388">
    <property type="entry name" value="WH-like_DNA-bd_sf"/>
</dbReference>
<comment type="caution">
    <text evidence="5">The sequence shown here is derived from an EMBL/GenBank/DDBJ whole genome shotgun (WGS) entry which is preliminary data.</text>
</comment>
<evidence type="ECO:0000256" key="1">
    <source>
        <dbReference type="ARBA" id="ARBA00023015"/>
    </source>
</evidence>
<dbReference type="PANTHER" id="PTHR43537">
    <property type="entry name" value="TRANSCRIPTIONAL REGULATOR, GNTR FAMILY"/>
    <property type="match status" value="1"/>
</dbReference>
<feature type="domain" description="HTH gntR-type" evidence="4">
    <location>
        <begin position="1"/>
        <end position="64"/>
    </location>
</feature>
<dbReference type="SUPFAM" id="SSF48008">
    <property type="entry name" value="GntR ligand-binding domain-like"/>
    <property type="match status" value="1"/>
</dbReference>
<dbReference type="SUPFAM" id="SSF46785">
    <property type="entry name" value="Winged helix' DNA-binding domain"/>
    <property type="match status" value="1"/>
</dbReference>
<dbReference type="InterPro" id="IPR008920">
    <property type="entry name" value="TF_FadR/GntR_C"/>
</dbReference>
<gene>
    <name evidence="5" type="ORF">M3I01_009335</name>
</gene>
<keyword evidence="6" id="KW-1185">Reference proteome</keyword>
<keyword evidence="3" id="KW-0804">Transcription</keyword>
<evidence type="ECO:0000259" key="4">
    <source>
        <dbReference type="PROSITE" id="PS50949"/>
    </source>
</evidence>
<accession>A0ABT5WE86</accession>